<dbReference type="SUPFAM" id="SSF52467">
    <property type="entry name" value="DHS-like NAD/FAD-binding domain"/>
    <property type="match status" value="1"/>
</dbReference>
<keyword evidence="10 16" id="KW-0521">NADP</keyword>
<protein>
    <recommendedName>
        <fullName evidence="6 16">NAD(P) transhydrogenase subunit beta</fullName>
        <ecNumber evidence="5 16">7.1.1.1</ecNumber>
    </recommendedName>
    <alternativeName>
        <fullName evidence="16">Nicotinamide nucleotide transhydrogenase subunit beta</fullName>
    </alternativeName>
</protein>
<feature type="transmembrane region" description="Helical" evidence="17">
    <location>
        <begin position="33"/>
        <end position="51"/>
    </location>
</feature>
<proteinExistence type="inferred from homology"/>
<feature type="transmembrane region" description="Helical" evidence="17">
    <location>
        <begin position="125"/>
        <end position="143"/>
    </location>
</feature>
<dbReference type="InterPro" id="IPR034300">
    <property type="entry name" value="PNTB-like"/>
</dbReference>
<evidence type="ECO:0000256" key="6">
    <source>
        <dbReference type="ARBA" id="ARBA00014581"/>
    </source>
</evidence>
<dbReference type="EC" id="7.1.1.1" evidence="5 16"/>
<dbReference type="Gene3D" id="3.40.50.1220">
    <property type="entry name" value="TPP-binding domain"/>
    <property type="match status" value="1"/>
</dbReference>
<keyword evidence="11 16" id="KW-1278">Translocase</keyword>
<sequence length="462" mass="48813">MSGGLMTAAYIVAAILFIFSLAGLSKHETSKQGNIFGISGMALALLATIFGPHSSNVAWILLAMVIGGAIGVRLAKKVEMTEMPELVAILHSFVGLAAVLVGFNSYLDHAPGLSAVMENIHLTEVFLGIFIGAVTFTGSVVAFGKLRGKISSKALMLPHRHKMNLAALVVSFLLMLWFVRTDSTAAQVVALLLMTVIALVFGWHLVASIGGADMPVVVSMLNSYSGWAAAAAGFMLSNDLLIVTGALVGSSGAILSYIMCKAMNRSFISVIAGGFGTDVSGADAGEEAGEHREISAEETAELLKNSTSVIITPGYGMAVAQAQYPVAEITEKLRARGIKVRFGIHPVAGRLPGHMNVLLAEAKVPYDVVLEMDEINDDFSDTDTVLVIGANDTVNPAAQDDPRSPIAGMPVLEVWKAQNVIVFKRSMNTGYAGVQNPLFFKENTQMLFGDAKASVEGILRAL</sequence>
<evidence type="ECO:0000256" key="5">
    <source>
        <dbReference type="ARBA" id="ARBA00012943"/>
    </source>
</evidence>
<keyword evidence="8 16" id="KW-0997">Cell inner membrane</keyword>
<evidence type="ECO:0000256" key="8">
    <source>
        <dbReference type="ARBA" id="ARBA00022519"/>
    </source>
</evidence>
<dbReference type="NCBIfam" id="NF006974">
    <property type="entry name" value="PRK09444.1"/>
    <property type="match status" value="1"/>
</dbReference>
<evidence type="ECO:0000256" key="15">
    <source>
        <dbReference type="ARBA" id="ARBA00048202"/>
    </source>
</evidence>
<evidence type="ECO:0000256" key="14">
    <source>
        <dbReference type="ARBA" id="ARBA00023136"/>
    </source>
</evidence>
<feature type="transmembrane region" description="Helical" evidence="17">
    <location>
        <begin position="240"/>
        <end position="260"/>
    </location>
</feature>
<feature type="transmembrane region" description="Helical" evidence="17">
    <location>
        <begin position="6"/>
        <end position="24"/>
    </location>
</feature>
<reference evidence="19 20" key="1">
    <citation type="submission" date="2019-06" db="EMBL/GenBank/DDBJ databases">
        <title>Pantoea dispersa Assembly.</title>
        <authorList>
            <person name="Wang J."/>
        </authorList>
    </citation>
    <scope>NUCLEOTIDE SEQUENCE [LARGE SCALE GENOMIC DNA]</scope>
    <source>
        <strain evidence="20">bio</strain>
    </source>
</reference>
<name>A0ABY3A3N0_9GAMM</name>
<evidence type="ECO:0000313" key="19">
    <source>
        <dbReference type="EMBL" id="TQC77189.1"/>
    </source>
</evidence>
<comment type="similarity">
    <text evidence="3 16">Belongs to the PNT beta subunit family.</text>
</comment>
<evidence type="ECO:0000256" key="2">
    <source>
        <dbReference type="ARBA" id="ARBA00004429"/>
    </source>
</evidence>
<feature type="domain" description="NADP transhydrogenase beta-like" evidence="18">
    <location>
        <begin position="7"/>
        <end position="460"/>
    </location>
</feature>
<evidence type="ECO:0000256" key="17">
    <source>
        <dbReference type="SAM" id="Phobius"/>
    </source>
</evidence>
<dbReference type="Pfam" id="PF02233">
    <property type="entry name" value="PNTB"/>
    <property type="match status" value="1"/>
</dbReference>
<keyword evidence="12 17" id="KW-1133">Transmembrane helix</keyword>
<feature type="transmembrane region" description="Helical" evidence="17">
    <location>
        <begin position="214"/>
        <end position="234"/>
    </location>
</feature>
<comment type="caution">
    <text evidence="19">The sequence shown here is derived from an EMBL/GenBank/DDBJ whole genome shotgun (WGS) entry which is preliminary data.</text>
</comment>
<keyword evidence="14 16" id="KW-0472">Membrane</keyword>
<keyword evidence="13 16" id="KW-0520">NAD</keyword>
<dbReference type="RefSeq" id="WP_141495463.1">
    <property type="nucleotide sequence ID" value="NZ_VICF01000001.1"/>
</dbReference>
<gene>
    <name evidence="19" type="primary">pntB</name>
    <name evidence="19" type="ORF">FK492_04080</name>
</gene>
<accession>A0ABY3A3N0</accession>
<evidence type="ECO:0000259" key="18">
    <source>
        <dbReference type="Pfam" id="PF02233"/>
    </source>
</evidence>
<feature type="transmembrane region" description="Helical" evidence="17">
    <location>
        <begin position="57"/>
        <end position="74"/>
    </location>
</feature>
<comment type="subunit">
    <text evidence="4">Heterodimer of an alpha and a beta chain.</text>
</comment>
<keyword evidence="9 17" id="KW-0812">Transmembrane</keyword>
<feature type="transmembrane region" description="Helical" evidence="17">
    <location>
        <begin position="86"/>
        <end position="105"/>
    </location>
</feature>
<keyword evidence="7 16" id="KW-1003">Cell membrane</keyword>
<dbReference type="PIRSF" id="PIRSF000204">
    <property type="entry name" value="PNTB"/>
    <property type="match status" value="1"/>
</dbReference>
<evidence type="ECO:0000256" key="9">
    <source>
        <dbReference type="ARBA" id="ARBA00022692"/>
    </source>
</evidence>
<evidence type="ECO:0000256" key="16">
    <source>
        <dbReference type="PIRNR" id="PIRNR000204"/>
    </source>
</evidence>
<feature type="transmembrane region" description="Helical" evidence="17">
    <location>
        <begin position="185"/>
        <end position="207"/>
    </location>
</feature>
<organism evidence="19 20">
    <name type="scientific">Pantoea dispersa</name>
    <dbReference type="NCBI Taxonomy" id="59814"/>
    <lineage>
        <taxon>Bacteria</taxon>
        <taxon>Pseudomonadati</taxon>
        <taxon>Pseudomonadota</taxon>
        <taxon>Gammaproteobacteria</taxon>
        <taxon>Enterobacterales</taxon>
        <taxon>Erwiniaceae</taxon>
        <taxon>Pantoea</taxon>
    </lineage>
</organism>
<evidence type="ECO:0000256" key="3">
    <source>
        <dbReference type="ARBA" id="ARBA00007919"/>
    </source>
</evidence>
<feature type="transmembrane region" description="Helical" evidence="17">
    <location>
        <begin position="163"/>
        <end position="179"/>
    </location>
</feature>
<evidence type="ECO:0000256" key="4">
    <source>
        <dbReference type="ARBA" id="ARBA00011870"/>
    </source>
</evidence>
<comment type="catalytic activity">
    <reaction evidence="15 16">
        <text>NAD(+) + NADPH + H(+)(in) = NADH + NADP(+) + H(+)(out)</text>
        <dbReference type="Rhea" id="RHEA:47992"/>
        <dbReference type="ChEBI" id="CHEBI:15378"/>
        <dbReference type="ChEBI" id="CHEBI:57540"/>
        <dbReference type="ChEBI" id="CHEBI:57783"/>
        <dbReference type="ChEBI" id="CHEBI:57945"/>
        <dbReference type="ChEBI" id="CHEBI:58349"/>
        <dbReference type="EC" id="7.1.1.1"/>
    </reaction>
</comment>
<evidence type="ECO:0000313" key="20">
    <source>
        <dbReference type="Proteomes" id="UP000319715"/>
    </source>
</evidence>
<keyword evidence="20" id="KW-1185">Reference proteome</keyword>
<evidence type="ECO:0000256" key="12">
    <source>
        <dbReference type="ARBA" id="ARBA00022989"/>
    </source>
</evidence>
<dbReference type="PANTHER" id="PTHR44758">
    <property type="entry name" value="NAD(P) TRANSHYDROGENASE SUBUNIT BETA"/>
    <property type="match status" value="1"/>
</dbReference>
<evidence type="ECO:0000256" key="1">
    <source>
        <dbReference type="ARBA" id="ARBA00003943"/>
    </source>
</evidence>
<evidence type="ECO:0000256" key="7">
    <source>
        <dbReference type="ARBA" id="ARBA00022475"/>
    </source>
</evidence>
<dbReference type="InterPro" id="IPR029035">
    <property type="entry name" value="DHS-like_NAD/FAD-binding_dom"/>
</dbReference>
<comment type="subcellular location">
    <subcellularLocation>
        <location evidence="2">Cell inner membrane</location>
        <topology evidence="2">Multi-pass membrane protein</topology>
    </subcellularLocation>
</comment>
<dbReference type="EMBL" id="VICF01000001">
    <property type="protein sequence ID" value="TQC77189.1"/>
    <property type="molecule type" value="Genomic_DNA"/>
</dbReference>
<evidence type="ECO:0000256" key="10">
    <source>
        <dbReference type="ARBA" id="ARBA00022857"/>
    </source>
</evidence>
<dbReference type="PANTHER" id="PTHR44758:SF1">
    <property type="entry name" value="NAD(P) TRANSHYDROGENASE SUBUNIT BETA"/>
    <property type="match status" value="1"/>
</dbReference>
<evidence type="ECO:0000256" key="13">
    <source>
        <dbReference type="ARBA" id="ARBA00023027"/>
    </source>
</evidence>
<dbReference type="InterPro" id="IPR012136">
    <property type="entry name" value="NADH_DH_b"/>
</dbReference>
<dbReference type="Proteomes" id="UP000319715">
    <property type="component" value="Unassembled WGS sequence"/>
</dbReference>
<comment type="function">
    <text evidence="1 16">The transhydrogenation between NADH and NADP is coupled to respiration and ATP hydrolysis and functions as a proton pump across the membrane.</text>
</comment>
<evidence type="ECO:0000256" key="11">
    <source>
        <dbReference type="ARBA" id="ARBA00022967"/>
    </source>
</evidence>